<dbReference type="AlphaFoldDB" id="M1MV47"/>
<dbReference type="NCBIfam" id="NF006378">
    <property type="entry name" value="PRK08617.1"/>
    <property type="match status" value="1"/>
</dbReference>
<dbReference type="FunFam" id="3.40.50.970:FF:000007">
    <property type="entry name" value="Acetolactate synthase"/>
    <property type="match status" value="1"/>
</dbReference>
<dbReference type="PANTHER" id="PTHR18968">
    <property type="entry name" value="THIAMINE PYROPHOSPHATE ENZYMES"/>
    <property type="match status" value="1"/>
</dbReference>
<dbReference type="InterPro" id="IPR045229">
    <property type="entry name" value="TPP_enz"/>
</dbReference>
<dbReference type="GO" id="GO:0009097">
    <property type="term" value="P:isoleucine biosynthetic process"/>
    <property type="evidence" value="ECO:0007669"/>
    <property type="project" value="TreeGrafter"/>
</dbReference>
<evidence type="ECO:0000313" key="7">
    <source>
        <dbReference type="EMBL" id="AGF55387.1"/>
    </source>
</evidence>
<protein>
    <submittedName>
        <fullName evidence="7">Acetolactate synthase AlsS</fullName>
        <ecNumber evidence="7">2.2.1.6</ecNumber>
    </submittedName>
</protein>
<dbReference type="PANTHER" id="PTHR18968:SF129">
    <property type="entry name" value="ACETOLACTATE SYNTHASE"/>
    <property type="match status" value="1"/>
</dbReference>
<dbReference type="InterPro" id="IPR029061">
    <property type="entry name" value="THDP-binding"/>
</dbReference>
<evidence type="ECO:0000256" key="1">
    <source>
        <dbReference type="ARBA" id="ARBA00007812"/>
    </source>
</evidence>
<dbReference type="Gene3D" id="3.40.50.970">
    <property type="match status" value="2"/>
</dbReference>
<feature type="domain" description="Thiamine pyrophosphate enzyme N-terminal TPP-binding" evidence="6">
    <location>
        <begin position="14"/>
        <end position="121"/>
    </location>
</feature>
<evidence type="ECO:0000259" key="6">
    <source>
        <dbReference type="Pfam" id="PF02776"/>
    </source>
</evidence>
<sequence length="559" mass="61690">MEENSRGKEKVSLNTAQLLVKCLEEEGVKYIFGIPGEENLEVMNAINDSSIKFITTRHEQGAAFMADIYGRLTGKAGVCLATLGPGATNLVTGVADAHSDGAPLVAITGQVGTERMHITSHQFLDLCKMFEPITKRTKMIVRPNTVNEIVRIAFKYAESEKPGACHIDLPVNIAKMPVEECEKPLIKKIPPKELAELDTIEEAAAAIFKAKNPIILAGSSAVRGQASEALTKFATDLKIPVVMTMMSKGIIPCDNPYSIATIGIPQKDYVNKLIEKADMVIAVGYDIVEYAPSKWNPKGDIEIIHIDTRSAHINKLYQTKVEVIGDISDSLLKVARRTSRKDEPKYALDIKEKLEMENESYSKDMSFPMKPQKILADVRTVMGAEDIVVSDVGAHKMWIARHYNCYKPNTCIISNGFATMGIGVPGAVAAKLINPDKKVLAITGDGGFMMNSQEIETAIRIGTPFVTLIFNDSNYGLIKWKQLEQYGKSCYVDFTNPDFVKLAEGMNAKGYRIEKAEDLIPTLEEAFKQTVPVIIDCPVDYGENIRLTERLKEIYASDN</sequence>
<dbReference type="InterPro" id="IPR012000">
    <property type="entry name" value="Thiamin_PyroP_enz_cen_dom"/>
</dbReference>
<dbReference type="PATRIC" id="fig|931276.5.peg.1586"/>
<dbReference type="KEGG" id="csr:Cspa_c16170"/>
<dbReference type="InterPro" id="IPR029035">
    <property type="entry name" value="DHS-like_NAD/FAD-binding_dom"/>
</dbReference>
<dbReference type="RefSeq" id="WP_015391709.1">
    <property type="nucleotide sequence ID" value="NC_020291.1"/>
</dbReference>
<dbReference type="Pfam" id="PF02776">
    <property type="entry name" value="TPP_enzyme_N"/>
    <property type="match status" value="1"/>
</dbReference>
<dbReference type="InterPro" id="IPR012001">
    <property type="entry name" value="Thiamin_PyroP_enz_TPP-bd_dom"/>
</dbReference>
<dbReference type="GO" id="GO:0000287">
    <property type="term" value="F:magnesium ion binding"/>
    <property type="evidence" value="ECO:0007669"/>
    <property type="project" value="InterPro"/>
</dbReference>
<dbReference type="InterPro" id="IPR000399">
    <property type="entry name" value="TPP-bd_CS"/>
</dbReference>
<accession>M1MV47</accession>
<dbReference type="EMBL" id="CP004121">
    <property type="protein sequence ID" value="AGF55387.1"/>
    <property type="molecule type" value="Genomic_DNA"/>
</dbReference>
<dbReference type="CDD" id="cd07035">
    <property type="entry name" value="TPP_PYR_POX_like"/>
    <property type="match status" value="1"/>
</dbReference>
<dbReference type="Proteomes" id="UP000011728">
    <property type="component" value="Chromosome"/>
</dbReference>
<dbReference type="GO" id="GO:0030976">
    <property type="term" value="F:thiamine pyrophosphate binding"/>
    <property type="evidence" value="ECO:0007669"/>
    <property type="project" value="InterPro"/>
</dbReference>
<keyword evidence="7" id="KW-0808">Transferase</keyword>
<comment type="similarity">
    <text evidence="1 3">Belongs to the TPP enzyme family.</text>
</comment>
<dbReference type="HOGENOM" id="CLU_013748_3_2_9"/>
<dbReference type="CDD" id="cd02010">
    <property type="entry name" value="TPP_ALS"/>
    <property type="match status" value="1"/>
</dbReference>
<evidence type="ECO:0000259" key="4">
    <source>
        <dbReference type="Pfam" id="PF00205"/>
    </source>
</evidence>
<dbReference type="GO" id="GO:0009099">
    <property type="term" value="P:L-valine biosynthetic process"/>
    <property type="evidence" value="ECO:0007669"/>
    <property type="project" value="TreeGrafter"/>
</dbReference>
<dbReference type="Gene3D" id="3.40.50.1220">
    <property type="entry name" value="TPP-binding domain"/>
    <property type="match status" value="1"/>
</dbReference>
<name>M1MV47_9CLOT</name>
<dbReference type="GO" id="GO:0003984">
    <property type="term" value="F:acetolactate synthase activity"/>
    <property type="evidence" value="ECO:0007669"/>
    <property type="project" value="UniProtKB-EC"/>
</dbReference>
<organism evidence="7 8">
    <name type="scientific">Clostridium saccharoperbutylacetonicum N1-4(HMT)</name>
    <dbReference type="NCBI Taxonomy" id="931276"/>
    <lineage>
        <taxon>Bacteria</taxon>
        <taxon>Bacillati</taxon>
        <taxon>Bacillota</taxon>
        <taxon>Clostridia</taxon>
        <taxon>Eubacteriales</taxon>
        <taxon>Clostridiaceae</taxon>
        <taxon>Clostridium</taxon>
    </lineage>
</organism>
<dbReference type="InterPro" id="IPR011766">
    <property type="entry name" value="TPP_enzyme_TPP-bd"/>
</dbReference>
<feature type="domain" description="Thiamine pyrophosphate enzyme TPP-binding" evidence="5">
    <location>
        <begin position="391"/>
        <end position="537"/>
    </location>
</feature>
<dbReference type="GO" id="GO:0005948">
    <property type="term" value="C:acetolactate synthase complex"/>
    <property type="evidence" value="ECO:0007669"/>
    <property type="project" value="TreeGrafter"/>
</dbReference>
<dbReference type="STRING" id="36745.CLSAP_15900"/>
<dbReference type="EC" id="2.2.1.6" evidence="7"/>
<evidence type="ECO:0000256" key="2">
    <source>
        <dbReference type="ARBA" id="ARBA00023052"/>
    </source>
</evidence>
<evidence type="ECO:0000313" key="8">
    <source>
        <dbReference type="Proteomes" id="UP000011728"/>
    </source>
</evidence>
<evidence type="ECO:0000256" key="3">
    <source>
        <dbReference type="RuleBase" id="RU362132"/>
    </source>
</evidence>
<dbReference type="GO" id="GO:0050660">
    <property type="term" value="F:flavin adenine dinucleotide binding"/>
    <property type="evidence" value="ECO:0007669"/>
    <property type="project" value="TreeGrafter"/>
</dbReference>
<evidence type="ECO:0000259" key="5">
    <source>
        <dbReference type="Pfam" id="PF02775"/>
    </source>
</evidence>
<keyword evidence="2 3" id="KW-0786">Thiamine pyrophosphate</keyword>
<reference evidence="7 8" key="1">
    <citation type="submission" date="2013-02" db="EMBL/GenBank/DDBJ databases">
        <title>Genome sequence of Clostridium saccharoperbutylacetonicum N1-4(HMT).</title>
        <authorList>
            <person name="Poehlein A."/>
            <person name="Daniel R."/>
        </authorList>
    </citation>
    <scope>NUCLEOTIDE SEQUENCE [LARGE SCALE GENOMIC DNA]</scope>
    <source>
        <strain evidence="8">N1-4(HMT)</strain>
    </source>
</reference>
<dbReference type="PROSITE" id="PS00187">
    <property type="entry name" value="TPP_ENZYMES"/>
    <property type="match status" value="1"/>
</dbReference>
<feature type="domain" description="Thiamine pyrophosphate enzyme central" evidence="4">
    <location>
        <begin position="200"/>
        <end position="331"/>
    </location>
</feature>
<dbReference type="SUPFAM" id="SSF52518">
    <property type="entry name" value="Thiamin diphosphate-binding fold (THDP-binding)"/>
    <property type="match status" value="2"/>
</dbReference>
<dbReference type="OrthoDB" id="4494979at2"/>
<dbReference type="NCBIfam" id="NF006187">
    <property type="entry name" value="PRK08322.1"/>
    <property type="match status" value="1"/>
</dbReference>
<gene>
    <name evidence="7" type="primary">alsS1</name>
    <name evidence="7" type="ORF">Cspa_c16170</name>
</gene>
<dbReference type="Pfam" id="PF00205">
    <property type="entry name" value="TPP_enzyme_M"/>
    <property type="match status" value="1"/>
</dbReference>
<dbReference type="eggNOG" id="COG0028">
    <property type="taxonomic scope" value="Bacteria"/>
</dbReference>
<dbReference type="Pfam" id="PF02775">
    <property type="entry name" value="TPP_enzyme_C"/>
    <property type="match status" value="1"/>
</dbReference>
<keyword evidence="8" id="KW-1185">Reference proteome</keyword>
<dbReference type="SUPFAM" id="SSF52467">
    <property type="entry name" value="DHS-like NAD/FAD-binding domain"/>
    <property type="match status" value="1"/>
</dbReference>
<proteinExistence type="inferred from homology"/>